<name>A0A317JNG8_9BACT</name>
<evidence type="ECO:0000313" key="3">
    <source>
        <dbReference type="Proteomes" id="UP000246104"/>
    </source>
</evidence>
<accession>A0A317JNG8</accession>
<dbReference type="Proteomes" id="UP000246104">
    <property type="component" value="Unassembled WGS sequence"/>
</dbReference>
<evidence type="ECO:0000313" key="2">
    <source>
        <dbReference type="EMBL" id="PWU23331.1"/>
    </source>
</evidence>
<sequence length="1614" mass="162217">MNGKITASNILYSATAGTGISISGTQDLTISNTDLGSAQNIFKTIGVDSTSFSAGNNSDTFGFVSGNGITLSADTTNKKITINANGGALNVSGWEQSGNNVLLQTLTNSVGIGTANPKATLDVSGTASVSGAVTFGSTLTVTGTTALGVLNAGTTTLNSLTVTGDTLIDGDLTVLNGVSLFNGINNQGGGITNAGAITGATGFTSSGTITFSGLSPGIAHVGIGGVLSSSALNLSGGTTEVTGTLGVTDGGTGLATYTKGDMLYADATNHLTNLGIGGDSQVLTITNGLPVWGSVNPNTLGPCPNCVINNPNGVQTIVASASAAIPLSLRPFTSQTADIFNVSSHDGSIKYLQVDNNGNIFTGSPLTIGPSGTDPILISPSALSGSAFTGTITSAALASARTWTLPDATGTFCLTTGNCAGVGGNFGGSGTLNFLAKFSGSTTVNNSLLYDNGTNIGLGTISPTYSFDNAGNMRVLGNTVLGGTVDATGAARLASTLNVSGATTLQSSLNVSGTATLSSTLAVTGNTTVGGTFGVTSNATFDTNTLYVDAVNHRVGVGTITPGSKLDLQGGYLNVSGGASIAATYASSVPLTVQGSTGQTGDLTEWRNSSGTLLSAIDASGNFTGGGTASFSGTLTVPTIQAPIGPLTFNYKSGQNTWAAAMTIQSTTGNVGIGNTNPLAVLDVANSSITTTNGISGAFNGLSSGVALNITSTSTALTSGQLGLFDWSPGSATTATGDLFSLNVGANGTIGNIFNVKNNGSSVFAISQNQITAGLPTQFTGAGDIADAYDLMFTNPTASFIKSSAPLTVQSGEVFNSSDLTLRTFNSGNIVLDAAGGVTLAQAQNWNLTSSTSSLNFGSGLLNLDTTNNIVSSNNILNISGAATISATYATGRALSVNGVFNQSDATTTTGNSFTATASAITTGNIVQIGEGGNSAFSGNGLFMDIDNTGGGGGSFTGNFLKFNNAGSTNFVVASNGAVGIGNSLSSVPSYYLDVQTVLGSSLGANTARFFNNNGNGQVLFASRTDTNQSDLVIGGGSTAGQGWTIRRTASNVASPRNLQFISAGTSTAALDLDYNTGNVGIGTTVPGSKLDIQGGYLNISGGATISATYTGGNSLNVIGSIVANNTTVSAGTLANPAGGTCTGNVNGANKAVYQSNTNATNTMIFYETTAGKHSRITSATTCSDGSSNTYQILTLTDGVTAAAGDTFSVYTPVADIGTNSSGFFNNAFAINLKSVASTVTGGFDLAESYPTDDNTIGAGDVVSMTSSSAMTADGYHGKIAKTGNPYDTKLFGVVSTNAGVSLGEAGSMERKVALAGRVPVKVNLENGSISIGDPLTSSSTPGQAMKATKNGYIIGRALENYDGTSATVMMIVEAGYYTTDNNQTQLTQAPLQTTSQGDVALTPHSDSTTATTTVDQQWMATVDIRLLALEQATASAQTTSNMSGLNTGIVTALNTAVSWTNSVWTFLGDIAVNGKATFNQGVTFVSTVVFNTHPTYNDQDVAGYAKITTGSNEVDVPFKTTYQTTPIITVTPQTPGTQFGLKNQSPTGFTIFTQTVATQDALFNWTAVAVTTPLTVESTQSAQLNSPQPTIPANNSIGTASGSGTPDTQTPLW</sequence>
<proteinExistence type="predicted"/>
<evidence type="ECO:0000256" key="1">
    <source>
        <dbReference type="SAM" id="MobiDB-lite"/>
    </source>
</evidence>
<gene>
    <name evidence="2" type="ORF">C5B42_03335</name>
</gene>
<dbReference type="EMBL" id="PSRQ01000038">
    <property type="protein sequence ID" value="PWU23331.1"/>
    <property type="molecule type" value="Genomic_DNA"/>
</dbReference>
<feature type="region of interest" description="Disordered" evidence="1">
    <location>
        <begin position="1581"/>
        <end position="1614"/>
    </location>
</feature>
<comment type="caution">
    <text evidence="2">The sequence shown here is derived from an EMBL/GenBank/DDBJ whole genome shotgun (WGS) entry which is preliminary data.</text>
</comment>
<protein>
    <submittedName>
        <fullName evidence="2">Uncharacterized protein</fullName>
    </submittedName>
</protein>
<reference evidence="2 3" key="1">
    <citation type="submission" date="2018-02" db="EMBL/GenBank/DDBJ databases">
        <title>Genomic Reconstructions from Amazon Rainforest and Pasture Soil Reveal Novel Insights into the Physiology of Candidate Phyla in Tropical Sites.</title>
        <authorList>
            <person name="Kroeger M.E."/>
            <person name="Delmont T."/>
            <person name="Eren A.M."/>
            <person name="Guo J."/>
            <person name="Meyer K.M."/>
            <person name="Khan K."/>
            <person name="Rodrigues J.L.M."/>
            <person name="Bohannan B.J.M."/>
            <person name="Tringe S."/>
            <person name="Borges C.D."/>
            <person name="Tiedje J."/>
            <person name="Tsai S.M."/>
            <person name="Nusslein K."/>
        </authorList>
    </citation>
    <scope>NUCLEOTIDE SEQUENCE [LARGE SCALE GENOMIC DNA]</scope>
    <source>
        <strain evidence="2">Amazon FNV 2010 28 9</strain>
    </source>
</reference>
<organism evidence="2 3">
    <name type="scientific">Candidatus Cerribacteria bacterium 'Amazon FNV 2010 28 9'</name>
    <dbReference type="NCBI Taxonomy" id="2081795"/>
    <lineage>
        <taxon>Bacteria</taxon>
        <taxon>Candidatus Cerribacteria</taxon>
    </lineage>
</organism>